<dbReference type="InterPro" id="IPR004887">
    <property type="entry name" value="GSH_synth_subst-bd"/>
</dbReference>
<dbReference type="SUPFAM" id="SSF52440">
    <property type="entry name" value="PreATP-grasp domain"/>
    <property type="match status" value="1"/>
</dbReference>
<evidence type="ECO:0000256" key="2">
    <source>
        <dbReference type="ARBA" id="ARBA00030403"/>
    </source>
</evidence>
<feature type="compositionally biased region" description="Low complexity" evidence="4">
    <location>
        <begin position="75"/>
        <end position="88"/>
    </location>
</feature>
<evidence type="ECO:0000313" key="7">
    <source>
        <dbReference type="Proteomes" id="UP000078046"/>
    </source>
</evidence>
<dbReference type="PANTHER" id="PTHR11130">
    <property type="entry name" value="GLUTATHIONE SYNTHETASE"/>
    <property type="match status" value="1"/>
</dbReference>
<accession>A0A177B4G6</accession>
<dbReference type="GO" id="GO:0004363">
    <property type="term" value="F:glutathione synthase activity"/>
    <property type="evidence" value="ECO:0007669"/>
    <property type="project" value="UniProtKB-EC"/>
</dbReference>
<organism evidence="6 7">
    <name type="scientific">Intoshia linei</name>
    <dbReference type="NCBI Taxonomy" id="1819745"/>
    <lineage>
        <taxon>Eukaryota</taxon>
        <taxon>Metazoa</taxon>
        <taxon>Spiralia</taxon>
        <taxon>Lophotrochozoa</taxon>
        <taxon>Mesozoa</taxon>
        <taxon>Orthonectida</taxon>
        <taxon>Rhopaluridae</taxon>
        <taxon>Intoshia</taxon>
    </lineage>
</organism>
<dbReference type="GO" id="GO:0005524">
    <property type="term" value="F:ATP binding"/>
    <property type="evidence" value="ECO:0007669"/>
    <property type="project" value="InterPro"/>
</dbReference>
<proteinExistence type="predicted"/>
<comment type="caution">
    <text evidence="6">The sequence shown here is derived from an EMBL/GenBank/DDBJ whole genome shotgun (WGS) entry which is preliminary data.</text>
</comment>
<sequence>MCSSCHASLYQQNNKFAKPRIWKKPRCDFDFYCSCKSIPKNNCKNWSKYPDLPSSTIPISRKFIVETNPSDAMDESSQSPIESSSEFELSQNSQNRSRMLILRSDYLIHQDDDKQISLKQVEINTIACAFIGLGSKMNQFHQYIYENVKKLPNYVKTQKNNIMDTIKAFKNIWELEKFFENSEKIYLLVFVSSNELNIFDQFIIESELEKMNIPTIRYSFEELDNYELIENNGYLDLYVCVKVPDIGAQLSGSKRVTQLLCDESILFNHLYDAYNDIDRARSDASILKESFMEQYDFMVYTWLAKT</sequence>
<evidence type="ECO:0000313" key="6">
    <source>
        <dbReference type="EMBL" id="OAF68513.1"/>
    </source>
</evidence>
<keyword evidence="7" id="KW-1185">Reference proteome</keyword>
<gene>
    <name evidence="6" type="ORF">A3Q56_03662</name>
</gene>
<evidence type="ECO:0000256" key="3">
    <source>
        <dbReference type="ARBA" id="ARBA00048871"/>
    </source>
</evidence>
<dbReference type="Proteomes" id="UP000078046">
    <property type="component" value="Unassembled WGS sequence"/>
</dbReference>
<feature type="domain" description="Glutathione synthase substrate-binding" evidence="5">
    <location>
        <begin position="187"/>
        <end position="229"/>
    </location>
</feature>
<dbReference type="InterPro" id="IPR016185">
    <property type="entry name" value="PreATP-grasp_dom_sf"/>
</dbReference>
<name>A0A177B4G6_9BILA</name>
<dbReference type="EMBL" id="LWCA01000433">
    <property type="protein sequence ID" value="OAF68513.1"/>
    <property type="molecule type" value="Genomic_DNA"/>
</dbReference>
<evidence type="ECO:0000256" key="4">
    <source>
        <dbReference type="SAM" id="MobiDB-lite"/>
    </source>
</evidence>
<evidence type="ECO:0000259" key="5">
    <source>
        <dbReference type="Pfam" id="PF03199"/>
    </source>
</evidence>
<evidence type="ECO:0000256" key="1">
    <source>
        <dbReference type="ARBA" id="ARBA00020821"/>
    </source>
</evidence>
<feature type="region of interest" description="Disordered" evidence="4">
    <location>
        <begin position="70"/>
        <end position="92"/>
    </location>
</feature>
<protein>
    <recommendedName>
        <fullName evidence="1">Glutathione synthetase</fullName>
    </recommendedName>
    <alternativeName>
        <fullName evidence="2">Glutathione synthase</fullName>
    </alternativeName>
</protein>
<comment type="catalytic activity">
    <reaction evidence="3">
        <text>gamma-L-glutamyl-L-cysteine + glycine + ATP = glutathione + ADP + phosphate + H(+)</text>
        <dbReference type="Rhea" id="RHEA:13557"/>
        <dbReference type="ChEBI" id="CHEBI:15378"/>
        <dbReference type="ChEBI" id="CHEBI:30616"/>
        <dbReference type="ChEBI" id="CHEBI:43474"/>
        <dbReference type="ChEBI" id="CHEBI:57305"/>
        <dbReference type="ChEBI" id="CHEBI:57925"/>
        <dbReference type="ChEBI" id="CHEBI:58173"/>
        <dbReference type="ChEBI" id="CHEBI:456216"/>
        <dbReference type="EC" id="6.3.2.3"/>
    </reaction>
    <physiologicalReaction direction="left-to-right" evidence="3">
        <dbReference type="Rhea" id="RHEA:13558"/>
    </physiologicalReaction>
</comment>
<dbReference type="Pfam" id="PF03199">
    <property type="entry name" value="GSH_synthase"/>
    <property type="match status" value="1"/>
</dbReference>
<dbReference type="GO" id="GO:0005829">
    <property type="term" value="C:cytosol"/>
    <property type="evidence" value="ECO:0007669"/>
    <property type="project" value="TreeGrafter"/>
</dbReference>
<dbReference type="GO" id="GO:0043295">
    <property type="term" value="F:glutathione binding"/>
    <property type="evidence" value="ECO:0007669"/>
    <property type="project" value="TreeGrafter"/>
</dbReference>
<dbReference type="Gene3D" id="3.30.470.20">
    <property type="entry name" value="ATP-grasp fold, B domain"/>
    <property type="match status" value="1"/>
</dbReference>
<dbReference type="OrthoDB" id="2020073at2759"/>
<dbReference type="AlphaFoldDB" id="A0A177B4G6"/>
<dbReference type="InterPro" id="IPR005615">
    <property type="entry name" value="Glutathione_synthase"/>
</dbReference>
<reference evidence="6 7" key="1">
    <citation type="submission" date="2016-04" db="EMBL/GenBank/DDBJ databases">
        <title>The genome of Intoshia linei affirms orthonectids as highly simplified spiralians.</title>
        <authorList>
            <person name="Mikhailov K.V."/>
            <person name="Slusarev G.S."/>
            <person name="Nikitin M.A."/>
            <person name="Logacheva M.D."/>
            <person name="Penin A."/>
            <person name="Aleoshin V."/>
            <person name="Panchin Y.V."/>
        </authorList>
    </citation>
    <scope>NUCLEOTIDE SEQUENCE [LARGE SCALE GENOMIC DNA]</scope>
    <source>
        <strain evidence="6">Intl2013</strain>
        <tissue evidence="6">Whole animal</tissue>
    </source>
</reference>
<dbReference type="SUPFAM" id="SSF56059">
    <property type="entry name" value="Glutathione synthetase ATP-binding domain-like"/>
    <property type="match status" value="1"/>
</dbReference>
<dbReference type="Pfam" id="PF03917">
    <property type="entry name" value="GSH_synth_ATP"/>
    <property type="match status" value="1"/>
</dbReference>
<dbReference type="PANTHER" id="PTHR11130:SF0">
    <property type="entry name" value="GLUTATHIONE SYNTHETASE"/>
    <property type="match status" value="1"/>
</dbReference>